<dbReference type="Proteomes" id="UP001061302">
    <property type="component" value="Chromosome"/>
</dbReference>
<dbReference type="EMBL" id="CP106753">
    <property type="protein sequence ID" value="UXY14155.1"/>
    <property type="molecule type" value="Genomic_DNA"/>
</dbReference>
<gene>
    <name evidence="4" type="ORF">N8I74_12585</name>
</gene>
<keyword evidence="1 4" id="KW-0489">Methyltransferase</keyword>
<dbReference type="CDD" id="cd02440">
    <property type="entry name" value="AdoMet_MTases"/>
    <property type="match status" value="1"/>
</dbReference>
<dbReference type="GO" id="GO:0032259">
    <property type="term" value="P:methylation"/>
    <property type="evidence" value="ECO:0007669"/>
    <property type="project" value="UniProtKB-KW"/>
</dbReference>
<reference evidence="4" key="1">
    <citation type="submission" date="2022-10" db="EMBL/GenBank/DDBJ databases">
        <title>Chitiniphilus purpureus sp. nov., a novel chitin-degrading bacterium isolated from crawfish pond sediment.</title>
        <authorList>
            <person name="Li K."/>
        </authorList>
    </citation>
    <scope>NUCLEOTIDE SEQUENCE</scope>
    <source>
        <strain evidence="4">CD1</strain>
    </source>
</reference>
<sequence length="173" mass="17856">MSAVPARLRWAARLLAPTPGQRILEIGCGSGVALGLVSPQLGQDGHIVGVDRSAKAIAACAARHRAVQACGRMALLQGEFETMAFDSGAFDSIFAVNVNAFWLKPAPSFGALRPWLAPRGSVLLVYAPPDPARLEQIVATCCAALPAVALACHAIVPAPADAPGMLAIVAQAR</sequence>
<dbReference type="Gene3D" id="3.40.50.150">
    <property type="entry name" value="Vaccinia Virus protein VP39"/>
    <property type="match status" value="1"/>
</dbReference>
<organism evidence="4 5">
    <name type="scientific">Chitiniphilus purpureus</name>
    <dbReference type="NCBI Taxonomy" id="2981137"/>
    <lineage>
        <taxon>Bacteria</taxon>
        <taxon>Pseudomonadati</taxon>
        <taxon>Pseudomonadota</taxon>
        <taxon>Betaproteobacteria</taxon>
        <taxon>Neisseriales</taxon>
        <taxon>Chitinibacteraceae</taxon>
        <taxon>Chitiniphilus</taxon>
    </lineage>
</organism>
<keyword evidence="2" id="KW-0808">Transferase</keyword>
<dbReference type="Pfam" id="PF13649">
    <property type="entry name" value="Methyltransf_25"/>
    <property type="match status" value="1"/>
</dbReference>
<evidence type="ECO:0000256" key="1">
    <source>
        <dbReference type="ARBA" id="ARBA00022603"/>
    </source>
</evidence>
<dbReference type="InterPro" id="IPR041698">
    <property type="entry name" value="Methyltransf_25"/>
</dbReference>
<accession>A0ABY6DII6</accession>
<protein>
    <submittedName>
        <fullName evidence="4">Methyltransferase domain-containing protein</fullName>
    </submittedName>
</protein>
<dbReference type="SUPFAM" id="SSF53335">
    <property type="entry name" value="S-adenosyl-L-methionine-dependent methyltransferases"/>
    <property type="match status" value="1"/>
</dbReference>
<feature type="domain" description="Methyltransferase" evidence="3">
    <location>
        <begin position="23"/>
        <end position="120"/>
    </location>
</feature>
<name>A0ABY6DII6_9NEIS</name>
<dbReference type="PANTHER" id="PTHR43861:SF1">
    <property type="entry name" value="TRANS-ACONITATE 2-METHYLTRANSFERASE"/>
    <property type="match status" value="1"/>
</dbReference>
<evidence type="ECO:0000313" key="4">
    <source>
        <dbReference type="EMBL" id="UXY14155.1"/>
    </source>
</evidence>
<dbReference type="GO" id="GO:0008168">
    <property type="term" value="F:methyltransferase activity"/>
    <property type="evidence" value="ECO:0007669"/>
    <property type="project" value="UniProtKB-KW"/>
</dbReference>
<evidence type="ECO:0000256" key="2">
    <source>
        <dbReference type="ARBA" id="ARBA00022679"/>
    </source>
</evidence>
<keyword evidence="5" id="KW-1185">Reference proteome</keyword>
<evidence type="ECO:0000313" key="5">
    <source>
        <dbReference type="Proteomes" id="UP001061302"/>
    </source>
</evidence>
<dbReference type="PANTHER" id="PTHR43861">
    <property type="entry name" value="TRANS-ACONITATE 2-METHYLTRANSFERASE-RELATED"/>
    <property type="match status" value="1"/>
</dbReference>
<proteinExistence type="predicted"/>
<dbReference type="RefSeq" id="WP_263123455.1">
    <property type="nucleotide sequence ID" value="NZ_CP106753.1"/>
</dbReference>
<dbReference type="InterPro" id="IPR029063">
    <property type="entry name" value="SAM-dependent_MTases_sf"/>
</dbReference>
<evidence type="ECO:0000259" key="3">
    <source>
        <dbReference type="Pfam" id="PF13649"/>
    </source>
</evidence>